<evidence type="ECO:0000259" key="8">
    <source>
        <dbReference type="Pfam" id="PF00501"/>
    </source>
</evidence>
<dbReference type="InterPro" id="IPR000873">
    <property type="entry name" value="AMP-dep_synth/lig_dom"/>
</dbReference>
<dbReference type="Pfam" id="PF00501">
    <property type="entry name" value="AMP-binding"/>
    <property type="match status" value="1"/>
</dbReference>
<feature type="domain" description="AMP-dependent synthetase/ligase" evidence="8">
    <location>
        <begin position="45"/>
        <end position="420"/>
    </location>
</feature>
<gene>
    <name evidence="10" type="ORF">GCM10023200_43920</name>
</gene>
<evidence type="ECO:0000256" key="3">
    <source>
        <dbReference type="ARBA" id="ARBA00022598"/>
    </source>
</evidence>
<evidence type="ECO:0000259" key="9">
    <source>
        <dbReference type="Pfam" id="PF13193"/>
    </source>
</evidence>
<dbReference type="InterPro" id="IPR045851">
    <property type="entry name" value="AMP-bd_C_sf"/>
</dbReference>
<dbReference type="Proteomes" id="UP001500928">
    <property type="component" value="Unassembled WGS sequence"/>
</dbReference>
<dbReference type="EC" id="6.2.1.3" evidence="4"/>
<dbReference type="Gene3D" id="3.30.300.30">
    <property type="match status" value="1"/>
</dbReference>
<dbReference type="SUPFAM" id="SSF56801">
    <property type="entry name" value="Acetyl-CoA synthetase-like"/>
    <property type="match status" value="1"/>
</dbReference>
<feature type="region of interest" description="Disordered" evidence="7">
    <location>
        <begin position="188"/>
        <end position="207"/>
    </location>
</feature>
<evidence type="ECO:0000256" key="5">
    <source>
        <dbReference type="ARBA" id="ARBA00039545"/>
    </source>
</evidence>
<dbReference type="CDD" id="cd04433">
    <property type="entry name" value="AFD_class_I"/>
    <property type="match status" value="1"/>
</dbReference>
<evidence type="ECO:0000256" key="4">
    <source>
        <dbReference type="ARBA" id="ARBA00026121"/>
    </source>
</evidence>
<protein>
    <recommendedName>
        <fullName evidence="5">Long-chain-fatty-acid--CoA ligase</fullName>
        <ecNumber evidence="4">6.2.1.3</ecNumber>
    </recommendedName>
    <alternativeName>
        <fullName evidence="6">Long-chain acyl-CoA synthetase</fullName>
    </alternativeName>
</protein>
<proteinExistence type="predicted"/>
<comment type="pathway">
    <text evidence="2">Lipid metabolism; fatty acid beta-oxidation.</text>
</comment>
<dbReference type="PANTHER" id="PTHR43767:SF8">
    <property type="entry name" value="LONG-CHAIN-FATTY-ACID--COA LIGASE"/>
    <property type="match status" value="1"/>
</dbReference>
<dbReference type="InterPro" id="IPR042099">
    <property type="entry name" value="ANL_N_sf"/>
</dbReference>
<keyword evidence="3" id="KW-0436">Ligase</keyword>
<dbReference type="EMBL" id="BAABHO010000042">
    <property type="protein sequence ID" value="GAA4802048.1"/>
    <property type="molecule type" value="Genomic_DNA"/>
</dbReference>
<comment type="caution">
    <text evidence="10">The sequence shown here is derived from an EMBL/GenBank/DDBJ whole genome shotgun (WGS) entry which is preliminary data.</text>
</comment>
<name>A0ABP9BXT7_9PSEU</name>
<organism evidence="10 11">
    <name type="scientific">Actinomycetospora chlora</name>
    <dbReference type="NCBI Taxonomy" id="663608"/>
    <lineage>
        <taxon>Bacteria</taxon>
        <taxon>Bacillati</taxon>
        <taxon>Actinomycetota</taxon>
        <taxon>Actinomycetes</taxon>
        <taxon>Pseudonocardiales</taxon>
        <taxon>Pseudonocardiaceae</taxon>
        <taxon>Actinomycetospora</taxon>
    </lineage>
</organism>
<reference evidence="11" key="1">
    <citation type="journal article" date="2019" name="Int. J. Syst. Evol. Microbiol.">
        <title>The Global Catalogue of Microorganisms (GCM) 10K type strain sequencing project: providing services to taxonomists for standard genome sequencing and annotation.</title>
        <authorList>
            <consortium name="The Broad Institute Genomics Platform"/>
            <consortium name="The Broad Institute Genome Sequencing Center for Infectious Disease"/>
            <person name="Wu L."/>
            <person name="Ma J."/>
        </authorList>
    </citation>
    <scope>NUCLEOTIDE SEQUENCE [LARGE SCALE GENOMIC DNA]</scope>
    <source>
        <strain evidence="11">JCM 17979</strain>
    </source>
</reference>
<evidence type="ECO:0000256" key="1">
    <source>
        <dbReference type="ARBA" id="ARBA00004170"/>
    </source>
</evidence>
<evidence type="ECO:0000256" key="6">
    <source>
        <dbReference type="ARBA" id="ARBA00042773"/>
    </source>
</evidence>
<dbReference type="InterPro" id="IPR025110">
    <property type="entry name" value="AMP-bd_C"/>
</dbReference>
<dbReference type="Pfam" id="PF13193">
    <property type="entry name" value="AMP-binding_C"/>
    <property type="match status" value="1"/>
</dbReference>
<evidence type="ECO:0000313" key="10">
    <source>
        <dbReference type="EMBL" id="GAA4802048.1"/>
    </source>
</evidence>
<accession>A0ABP9BXT7</accession>
<dbReference type="Gene3D" id="3.40.50.12780">
    <property type="entry name" value="N-terminal domain of ligase-like"/>
    <property type="match status" value="1"/>
</dbReference>
<evidence type="ECO:0000256" key="7">
    <source>
        <dbReference type="SAM" id="MobiDB-lite"/>
    </source>
</evidence>
<feature type="domain" description="AMP-binding enzyme C-terminal" evidence="9">
    <location>
        <begin position="469"/>
        <end position="540"/>
    </location>
</feature>
<dbReference type="InterPro" id="IPR050237">
    <property type="entry name" value="ATP-dep_AMP-bd_enzyme"/>
</dbReference>
<comment type="subcellular location">
    <subcellularLocation>
        <location evidence="1">Membrane</location>
        <topology evidence="1">Peripheral membrane protein</topology>
    </subcellularLocation>
</comment>
<keyword evidence="11" id="KW-1185">Reference proteome</keyword>
<dbReference type="PANTHER" id="PTHR43767">
    <property type="entry name" value="LONG-CHAIN-FATTY-ACID--COA LIGASE"/>
    <property type="match status" value="1"/>
</dbReference>
<evidence type="ECO:0000256" key="2">
    <source>
        <dbReference type="ARBA" id="ARBA00005005"/>
    </source>
</evidence>
<sequence length="561" mass="58384">MRPFVVSSTIDPVTERPAVVPHPVSHFPAPGERPADLPDLLGRLARRDPDVTAVIDTTEDGVTHPVTRGELWRRVRGLAEELRGHGVGAGDAVGVWMPNWSDALVWQCAVAARGAHVVGINTRYGVEDVAHVLGRARPGLVAVAHGFHGLDLRDRLRTAVEHSGVVPAVAVVTGPGGSTADPAPYDVGAGAWTPRRDDGPEPAPSDPDALAVAFTTSGSTGLPKLAAHTTASVLTHAVADAAVLGLGEGDVVLGALPLSGVFGYNAVTAGLAAGATVLLEPVFDADRVLDHVARHRVTHLASGDDLVLRLHEVWTARPRDLSSWRWWGVADFQGRSAELAAWLGGHGVRVAGVYGSSEVFALAATWPDDEPAPGCVVGGGRVVHPGIGVRVVDPDTEELLAPGQEGEIQFRGPNVVDAYLGAEVPEVWTADGWFRSGDLGALVDEGAFVYVCRRGDALRLRGFLVDPAEIELRLAAHPGVATAKVVGVPGPDGATIAVGFVVPAAGAAPAGDDLVAWCREALAAFKVPAAVHVVDAMPTTSGTNGTKIRAAELRRWAAERS</sequence>
<evidence type="ECO:0000313" key="11">
    <source>
        <dbReference type="Proteomes" id="UP001500928"/>
    </source>
</evidence>